<keyword evidence="3 11" id="KW-0812">Transmembrane</keyword>
<evidence type="ECO:0000256" key="10">
    <source>
        <dbReference type="ARBA" id="ARBA00023303"/>
    </source>
</evidence>
<sequence length="278" mass="32503">MEQAEYRAWQVKFERIRSNKVFETIVIAIIIFSALVIGAKTYEETTRFSQIMDWLDYAVTIFFVIEIAIRMAAEPRLKNFFKSGWNLFDFIIVVASLIPLDSAESVLLARLLRVFRVLRLVSIVPELRVLLSAFLKALPKMAYVALFMFIIFYIYGAAGSLIFREINPFYWENVAVAMLTLFRIATFESWTSIMYETMEVYPWSWMYYVSFIFFSAFIFLNMMIGIVLDVMQKESTAFDLEQGVGEAADIQHLRDEVRAMHDKLDHIYQAVQTPKERP</sequence>
<dbReference type="Gene3D" id="1.10.287.70">
    <property type="match status" value="1"/>
</dbReference>
<comment type="caution">
    <text evidence="13">The sequence shown here is derived from an EMBL/GenBank/DDBJ whole genome shotgun (WGS) entry which is preliminary data.</text>
</comment>
<keyword evidence="10" id="KW-0407">Ion channel</keyword>
<keyword evidence="2" id="KW-0813">Transport</keyword>
<evidence type="ECO:0000256" key="2">
    <source>
        <dbReference type="ARBA" id="ARBA00022448"/>
    </source>
</evidence>
<protein>
    <submittedName>
        <fullName evidence="13">Cation transporter</fullName>
    </submittedName>
</protein>
<dbReference type="OrthoDB" id="5297065at2"/>
<feature type="domain" description="Ion transport" evidence="12">
    <location>
        <begin position="19"/>
        <end position="234"/>
    </location>
</feature>
<dbReference type="GO" id="GO:0005891">
    <property type="term" value="C:voltage-gated calcium channel complex"/>
    <property type="evidence" value="ECO:0007669"/>
    <property type="project" value="TreeGrafter"/>
</dbReference>
<dbReference type="RefSeq" id="WP_126776222.1">
    <property type="nucleotide sequence ID" value="NZ_PIPM01000002.1"/>
</dbReference>
<proteinExistence type="predicted"/>
<evidence type="ECO:0000256" key="6">
    <source>
        <dbReference type="ARBA" id="ARBA00022989"/>
    </source>
</evidence>
<keyword evidence="14" id="KW-1185">Reference proteome</keyword>
<evidence type="ECO:0000313" key="13">
    <source>
        <dbReference type="EMBL" id="RUO35843.1"/>
    </source>
</evidence>
<name>A0A432WPY5_9GAMM</name>
<keyword evidence="5" id="KW-0851">Voltage-gated channel</keyword>
<comment type="subcellular location">
    <subcellularLocation>
        <location evidence="1">Membrane</location>
        <topology evidence="1">Multi-pass membrane protein</topology>
    </subcellularLocation>
</comment>
<accession>A0A432WPY5</accession>
<evidence type="ECO:0000256" key="5">
    <source>
        <dbReference type="ARBA" id="ARBA00022882"/>
    </source>
</evidence>
<dbReference type="InterPro" id="IPR005821">
    <property type="entry name" value="Ion_trans_dom"/>
</dbReference>
<dbReference type="SUPFAM" id="SSF81324">
    <property type="entry name" value="Voltage-gated potassium channels"/>
    <property type="match status" value="1"/>
</dbReference>
<dbReference type="Proteomes" id="UP000288405">
    <property type="component" value="Unassembled WGS sequence"/>
</dbReference>
<dbReference type="Gene3D" id="1.20.120.350">
    <property type="entry name" value="Voltage-gated potassium channels. Chain C"/>
    <property type="match status" value="1"/>
</dbReference>
<dbReference type="InterPro" id="IPR003915">
    <property type="entry name" value="PKD_2"/>
</dbReference>
<feature type="transmembrane region" description="Helical" evidence="11">
    <location>
        <begin position="54"/>
        <end position="73"/>
    </location>
</feature>
<dbReference type="GO" id="GO:0005509">
    <property type="term" value="F:calcium ion binding"/>
    <property type="evidence" value="ECO:0007669"/>
    <property type="project" value="InterPro"/>
</dbReference>
<dbReference type="Pfam" id="PF00520">
    <property type="entry name" value="Ion_trans"/>
    <property type="match status" value="1"/>
</dbReference>
<evidence type="ECO:0000256" key="3">
    <source>
        <dbReference type="ARBA" id="ARBA00022692"/>
    </source>
</evidence>
<keyword evidence="4" id="KW-0106">Calcium</keyword>
<dbReference type="EMBL" id="PIPM01000002">
    <property type="protein sequence ID" value="RUO35843.1"/>
    <property type="molecule type" value="Genomic_DNA"/>
</dbReference>
<feature type="transmembrane region" description="Helical" evidence="11">
    <location>
        <begin position="205"/>
        <end position="228"/>
    </location>
</feature>
<feature type="transmembrane region" description="Helical" evidence="11">
    <location>
        <begin position="21"/>
        <end position="42"/>
    </location>
</feature>
<evidence type="ECO:0000256" key="1">
    <source>
        <dbReference type="ARBA" id="ARBA00004141"/>
    </source>
</evidence>
<dbReference type="PANTHER" id="PTHR45628:SF7">
    <property type="entry name" value="VOLTAGE-DEPENDENT CALCIUM CHANNEL TYPE A SUBUNIT ALPHA-1"/>
    <property type="match status" value="1"/>
</dbReference>
<reference evidence="13 14" key="1">
    <citation type="journal article" date="2011" name="Front. Microbiol.">
        <title>Genomic signatures of strain selection and enhancement in Bacillus atrophaeus var. globigii, a historical biowarfare simulant.</title>
        <authorList>
            <person name="Gibbons H.S."/>
            <person name="Broomall S.M."/>
            <person name="McNew L.A."/>
            <person name="Daligault H."/>
            <person name="Chapman C."/>
            <person name="Bruce D."/>
            <person name="Karavis M."/>
            <person name="Krepps M."/>
            <person name="McGregor P.A."/>
            <person name="Hong C."/>
            <person name="Park K.H."/>
            <person name="Akmal A."/>
            <person name="Feldman A."/>
            <person name="Lin J.S."/>
            <person name="Chang W.E."/>
            <person name="Higgs B.W."/>
            <person name="Demirev P."/>
            <person name="Lindquist J."/>
            <person name="Liem A."/>
            <person name="Fochler E."/>
            <person name="Read T.D."/>
            <person name="Tapia R."/>
            <person name="Johnson S."/>
            <person name="Bishop-Lilly K.A."/>
            <person name="Detter C."/>
            <person name="Han C."/>
            <person name="Sozhamannan S."/>
            <person name="Rosenzweig C.N."/>
            <person name="Skowronski E.W."/>
        </authorList>
    </citation>
    <scope>NUCLEOTIDE SEQUENCE [LARGE SCALE GENOMIC DNA]</scope>
    <source>
        <strain evidence="13 14">GYP-17</strain>
    </source>
</reference>
<dbReference type="PANTHER" id="PTHR45628">
    <property type="entry name" value="VOLTAGE-DEPENDENT CALCIUM CHANNEL TYPE A SUBUNIT ALPHA-1"/>
    <property type="match status" value="1"/>
</dbReference>
<evidence type="ECO:0000259" key="12">
    <source>
        <dbReference type="Pfam" id="PF00520"/>
    </source>
</evidence>
<dbReference type="InterPro" id="IPR027359">
    <property type="entry name" value="Volt_channel_dom_sf"/>
</dbReference>
<feature type="transmembrane region" description="Helical" evidence="11">
    <location>
        <begin position="174"/>
        <end position="193"/>
    </location>
</feature>
<dbReference type="InterPro" id="IPR050599">
    <property type="entry name" value="VDCC_alpha-1_subunit"/>
</dbReference>
<keyword evidence="6 11" id="KW-1133">Transmembrane helix</keyword>
<keyword evidence="9" id="KW-0325">Glycoprotein</keyword>
<keyword evidence="7" id="KW-0406">Ion transport</keyword>
<gene>
    <name evidence="13" type="ORF">CWE11_03575</name>
</gene>
<dbReference type="AlphaFoldDB" id="A0A432WPY5"/>
<evidence type="ECO:0000313" key="14">
    <source>
        <dbReference type="Proteomes" id="UP000288405"/>
    </source>
</evidence>
<dbReference type="PRINTS" id="PR01433">
    <property type="entry name" value="POLYCYSTIN2"/>
</dbReference>
<dbReference type="GO" id="GO:0098703">
    <property type="term" value="P:calcium ion import across plasma membrane"/>
    <property type="evidence" value="ECO:0007669"/>
    <property type="project" value="TreeGrafter"/>
</dbReference>
<evidence type="ECO:0000256" key="8">
    <source>
        <dbReference type="ARBA" id="ARBA00023136"/>
    </source>
</evidence>
<feature type="transmembrane region" description="Helical" evidence="11">
    <location>
        <begin position="141"/>
        <end position="162"/>
    </location>
</feature>
<evidence type="ECO:0000256" key="4">
    <source>
        <dbReference type="ARBA" id="ARBA00022837"/>
    </source>
</evidence>
<keyword evidence="8 11" id="KW-0472">Membrane</keyword>
<dbReference type="GO" id="GO:0008331">
    <property type="term" value="F:high voltage-gated calcium channel activity"/>
    <property type="evidence" value="ECO:0007669"/>
    <property type="project" value="TreeGrafter"/>
</dbReference>
<evidence type="ECO:0000256" key="7">
    <source>
        <dbReference type="ARBA" id="ARBA00023065"/>
    </source>
</evidence>
<organism evidence="13 14">
    <name type="scientific">Aliidiomarina sanyensis</name>
    <dbReference type="NCBI Taxonomy" id="1249555"/>
    <lineage>
        <taxon>Bacteria</taxon>
        <taxon>Pseudomonadati</taxon>
        <taxon>Pseudomonadota</taxon>
        <taxon>Gammaproteobacteria</taxon>
        <taxon>Alteromonadales</taxon>
        <taxon>Idiomarinaceae</taxon>
        <taxon>Aliidiomarina</taxon>
    </lineage>
</organism>
<evidence type="ECO:0000256" key="11">
    <source>
        <dbReference type="SAM" id="Phobius"/>
    </source>
</evidence>
<evidence type="ECO:0000256" key="9">
    <source>
        <dbReference type="ARBA" id="ARBA00023180"/>
    </source>
</evidence>